<dbReference type="InterPro" id="IPR035969">
    <property type="entry name" value="Rab-GAP_TBC_sf"/>
</dbReference>
<dbReference type="InterPro" id="IPR006571">
    <property type="entry name" value="TLDc_dom"/>
</dbReference>
<dbReference type="PANTHER" id="PTHR23354:SF62">
    <property type="entry name" value="MUSTARD, ISOFORM V"/>
    <property type="match status" value="1"/>
</dbReference>
<evidence type="ECO:0000256" key="7">
    <source>
        <dbReference type="ARBA" id="ARBA00023136"/>
    </source>
</evidence>
<evidence type="ECO:0000256" key="3">
    <source>
        <dbReference type="ARBA" id="ARBA00004184"/>
    </source>
</evidence>
<evidence type="ECO:0000259" key="11">
    <source>
        <dbReference type="PROSITE" id="PS50086"/>
    </source>
</evidence>
<evidence type="ECO:0000256" key="8">
    <source>
        <dbReference type="ARBA" id="ARBA00023329"/>
    </source>
</evidence>
<feature type="domain" description="Rab-GAP TBC" evidence="11">
    <location>
        <begin position="54"/>
        <end position="263"/>
    </location>
</feature>
<dbReference type="Gene3D" id="1.10.472.80">
    <property type="entry name" value="Ypt/Rab-GAP domain of gyp1p, domain 3"/>
    <property type="match status" value="1"/>
</dbReference>
<gene>
    <name evidence="13" type="ORF">PhCBS80983_g05083</name>
</gene>
<dbReference type="PANTHER" id="PTHR23354">
    <property type="entry name" value="NUCLEOLAR PROTEIN 7/ESTROGEN RECEPTOR COACTIVATOR-RELATED"/>
    <property type="match status" value="1"/>
</dbReference>
<evidence type="ECO:0000256" key="6">
    <source>
        <dbReference type="ARBA" id="ARBA00023128"/>
    </source>
</evidence>
<dbReference type="Pfam" id="PF07534">
    <property type="entry name" value="TLD"/>
    <property type="match status" value="1"/>
</dbReference>
<evidence type="ECO:0000256" key="5">
    <source>
        <dbReference type="ARBA" id="ARBA00023018"/>
    </source>
</evidence>
<comment type="caution">
    <text evidence="13">The sequence shown here is derived from an EMBL/GenBank/DDBJ whole genome shotgun (WGS) entry which is preliminary data.</text>
</comment>
<evidence type="ECO:0000256" key="4">
    <source>
        <dbReference type="ARBA" id="ARBA00009540"/>
    </source>
</evidence>
<dbReference type="GO" id="GO:0005634">
    <property type="term" value="C:nucleus"/>
    <property type="evidence" value="ECO:0007669"/>
    <property type="project" value="TreeGrafter"/>
</dbReference>
<evidence type="ECO:0000256" key="1">
    <source>
        <dbReference type="ARBA" id="ARBA00004156"/>
    </source>
</evidence>
<keyword evidence="5" id="KW-0770">Synapse</keyword>
<evidence type="ECO:0000256" key="9">
    <source>
        <dbReference type="ARBA" id="ARBA00034103"/>
    </source>
</evidence>
<dbReference type="GO" id="GO:0005739">
    <property type="term" value="C:mitochondrion"/>
    <property type="evidence" value="ECO:0007669"/>
    <property type="project" value="UniProtKB-SubCell"/>
</dbReference>
<comment type="subcellular location">
    <subcellularLocation>
        <location evidence="1">Cytoplasmic vesicle membrane</location>
    </subcellularLocation>
    <subcellularLocation>
        <location evidence="3">Endomembrane system</location>
        <topology evidence="3">Peripheral membrane protein</topology>
    </subcellularLocation>
    <subcellularLocation>
        <location evidence="2">Mitochondrion</location>
    </subcellularLocation>
    <subcellularLocation>
        <location evidence="9">Synapse</location>
    </subcellularLocation>
</comment>
<dbReference type="SMART" id="SM00164">
    <property type="entry name" value="TBC"/>
    <property type="match status" value="1"/>
</dbReference>
<dbReference type="SMART" id="SM00584">
    <property type="entry name" value="TLDc"/>
    <property type="match status" value="1"/>
</dbReference>
<evidence type="ECO:0000256" key="2">
    <source>
        <dbReference type="ARBA" id="ARBA00004173"/>
    </source>
</evidence>
<dbReference type="AlphaFoldDB" id="A0A507DXW7"/>
<protein>
    <recommendedName>
        <fullName evidence="10">Oxidation resistance protein 1</fullName>
    </recommendedName>
</protein>
<evidence type="ECO:0000259" key="12">
    <source>
        <dbReference type="PROSITE" id="PS51886"/>
    </source>
</evidence>
<accession>A0A507DXW7</accession>
<dbReference type="GO" id="GO:0006979">
    <property type="term" value="P:response to oxidative stress"/>
    <property type="evidence" value="ECO:0007669"/>
    <property type="project" value="TreeGrafter"/>
</dbReference>
<dbReference type="SUPFAM" id="SSF47923">
    <property type="entry name" value="Ypt/Rab-GAP domain of gyp1p"/>
    <property type="match status" value="1"/>
</dbReference>
<feature type="domain" description="TLDc" evidence="12">
    <location>
        <begin position="367"/>
        <end position="562"/>
    </location>
</feature>
<evidence type="ECO:0000256" key="10">
    <source>
        <dbReference type="ARBA" id="ARBA00040604"/>
    </source>
</evidence>
<keyword evidence="8" id="KW-0968">Cytoplasmic vesicle</keyword>
<organism evidence="13 14">
    <name type="scientific">Powellomyces hirtus</name>
    <dbReference type="NCBI Taxonomy" id="109895"/>
    <lineage>
        <taxon>Eukaryota</taxon>
        <taxon>Fungi</taxon>
        <taxon>Fungi incertae sedis</taxon>
        <taxon>Chytridiomycota</taxon>
        <taxon>Chytridiomycota incertae sedis</taxon>
        <taxon>Chytridiomycetes</taxon>
        <taxon>Spizellomycetales</taxon>
        <taxon>Powellomycetaceae</taxon>
        <taxon>Powellomyces</taxon>
    </lineage>
</organism>
<sequence>MPNEEWVTLSKYHPDIPAPGTEVQWKEGNKAKLDRFFASSDLEKTKLRKMVRTGIPDAMRGEMYGRLLKLEALAEYEKNYEVALSRTHGAVIPADPLAPAFGGRSHRSSLALNAKGTAVVNHVLCIISHDFPNLEFCPFVPACVALLAHHMRTEDELLGATVAIVKRSMSREKGSNSTSSAAAGGKGADEWAFFPTYRKGTKFMFRAFGNMLHQSNKKLHFKLTELHDTSPDPVWAPWLTNLFIDVLPQPALWRLLDCFLIEGYKALFRFGIGMLLAQREQLMQQTDLAGVRALVNPDSPAFNPIAPLCKAADGVSVNRADIRKLQDHHKTLAGISTSDDIHEAHYRYQRGMPKIMARGKDEETLSSVLSDEHWIALWSWIPPAKRVEGLELLFTTKEHGSHITNLFNRSEDRFPLILVMSTTEGAVFGAYLSHPWPAPDEKKGEWYGNGETFLFTLEPYAKLYPWIGRGLPAEAYNAPNDPSSTYKGPSIEYIRDRASMFIMIATDKSIYIGGGGAGTGLFINHMLTGGYSSPCQTFENGNLTGTKQTNYECHVLEVFAFN</sequence>
<dbReference type="GO" id="GO:0012505">
    <property type="term" value="C:endomembrane system"/>
    <property type="evidence" value="ECO:0007669"/>
    <property type="project" value="UniProtKB-SubCell"/>
</dbReference>
<evidence type="ECO:0000313" key="14">
    <source>
        <dbReference type="Proteomes" id="UP000318582"/>
    </source>
</evidence>
<keyword evidence="14" id="KW-1185">Reference proteome</keyword>
<evidence type="ECO:0000313" key="13">
    <source>
        <dbReference type="EMBL" id="TPX55710.1"/>
    </source>
</evidence>
<reference evidence="13 14" key="1">
    <citation type="journal article" date="2019" name="Sci. Rep.">
        <title>Comparative genomics of chytrid fungi reveal insights into the obligate biotrophic and pathogenic lifestyle of Synchytrium endobioticum.</title>
        <authorList>
            <person name="van de Vossenberg B.T.L.H."/>
            <person name="Warris S."/>
            <person name="Nguyen H.D.T."/>
            <person name="van Gent-Pelzer M.P.E."/>
            <person name="Joly D.L."/>
            <person name="van de Geest H.C."/>
            <person name="Bonants P.J.M."/>
            <person name="Smith D.S."/>
            <person name="Levesque C.A."/>
            <person name="van der Lee T.A.J."/>
        </authorList>
    </citation>
    <scope>NUCLEOTIDE SEQUENCE [LARGE SCALE GENOMIC DNA]</scope>
    <source>
        <strain evidence="13 14">CBS 809.83</strain>
    </source>
</reference>
<comment type="similarity">
    <text evidence="4">Belongs to the OXR1 family.</text>
</comment>
<dbReference type="GO" id="GO:0030659">
    <property type="term" value="C:cytoplasmic vesicle membrane"/>
    <property type="evidence" value="ECO:0007669"/>
    <property type="project" value="UniProtKB-SubCell"/>
</dbReference>
<keyword evidence="6" id="KW-0496">Mitochondrion</keyword>
<keyword evidence="7" id="KW-0472">Membrane</keyword>
<proteinExistence type="inferred from homology"/>
<dbReference type="Proteomes" id="UP000318582">
    <property type="component" value="Unassembled WGS sequence"/>
</dbReference>
<dbReference type="EMBL" id="QEAQ01000098">
    <property type="protein sequence ID" value="TPX55710.1"/>
    <property type="molecule type" value="Genomic_DNA"/>
</dbReference>
<dbReference type="Pfam" id="PF00566">
    <property type="entry name" value="RabGAP-TBC"/>
    <property type="match status" value="1"/>
</dbReference>
<dbReference type="InterPro" id="IPR000195">
    <property type="entry name" value="Rab-GAP-TBC_dom"/>
</dbReference>
<name>A0A507DXW7_9FUNG</name>
<dbReference type="PROSITE" id="PS51886">
    <property type="entry name" value="TLDC"/>
    <property type="match status" value="1"/>
</dbReference>
<dbReference type="PROSITE" id="PS50086">
    <property type="entry name" value="TBC_RABGAP"/>
    <property type="match status" value="1"/>
</dbReference>